<sequence length="689" mass="81276">MNSLNFGSTIEIPQLIITELNKLNKEVVVHSIVTKTNSSAQTLYSQLNPNQNVQLNGLTFMKTEQFVIFVVSIEECQQQIATILLFLYVVSQYMHFVENEQESILKLFDQLPIQSIQKQAPKISKQYQSLLKHFNMSKKHCKLSGKPKMIVRFKMTGIILLNLMLDFCEYVNSNRKINGNLFVGVFNRECYRQYEEVRNKYYQQVVKIQSDQRIQDTATLFHNLVDIQQDVLLKLLDSAACSEMKLTFVEFLSYCKDNQKKIMQDNSTESEKYCNALLQSYLNLFITECQNVEEVIQQKDIFIKQKWASFEEILDGYLKDAQGPNKHMINEQITNIIFQECDKWFESLNSHYMFELNKSKAQLMQTMENYQELQNRLAEVESKKFELEDLNQGLMFELESQKRETEKITRLKELAEELCQNQSQELKLKLGKSKDKNKKYKEQLEKIQEDNRRISYELNEKKKEQINILVKVQNLEKALDQTIQKQEQDKFEKELISLIQLFKDRLELASRDSTSSSSRASTDQSSFRVLEKLQQKYDKAKEKCRQLEDELQKTKHLNETLQKKNQDNEFQIEQLKNELSTRLSKEEGDKLVKEQKQRDDDLYSVLKSHKATIEKMNEQHSQLQQQFYEKSIQFSNLEFQRGNTLTIMREALKFQMKIKNNTLVSILKSMPPEQSQEIKDILHSVGLKL</sequence>
<feature type="coiled-coil region" evidence="1">
    <location>
        <begin position="530"/>
        <end position="578"/>
    </location>
</feature>
<evidence type="ECO:0000256" key="1">
    <source>
        <dbReference type="SAM" id="Coils"/>
    </source>
</evidence>
<dbReference type="AlphaFoldDB" id="A0A8S1YKF7"/>
<gene>
    <name evidence="2" type="ORF">POCTA_138.1.T1890017</name>
</gene>
<accession>A0A8S1YKF7</accession>
<dbReference type="OrthoDB" id="296619at2759"/>
<organism evidence="2 3">
    <name type="scientific">Paramecium octaurelia</name>
    <dbReference type="NCBI Taxonomy" id="43137"/>
    <lineage>
        <taxon>Eukaryota</taxon>
        <taxon>Sar</taxon>
        <taxon>Alveolata</taxon>
        <taxon>Ciliophora</taxon>
        <taxon>Intramacronucleata</taxon>
        <taxon>Oligohymenophorea</taxon>
        <taxon>Peniculida</taxon>
        <taxon>Parameciidae</taxon>
        <taxon>Paramecium</taxon>
    </lineage>
</organism>
<comment type="caution">
    <text evidence="2">The sequence shown here is derived from an EMBL/GenBank/DDBJ whole genome shotgun (WGS) entry which is preliminary data.</text>
</comment>
<reference evidence="2" key="1">
    <citation type="submission" date="2021-01" db="EMBL/GenBank/DDBJ databases">
        <authorList>
            <consortium name="Genoscope - CEA"/>
            <person name="William W."/>
        </authorList>
    </citation>
    <scope>NUCLEOTIDE SEQUENCE</scope>
</reference>
<dbReference type="Proteomes" id="UP000683925">
    <property type="component" value="Unassembled WGS sequence"/>
</dbReference>
<dbReference type="EMBL" id="CAJJDP010000193">
    <property type="protein sequence ID" value="CAD8214805.1"/>
    <property type="molecule type" value="Genomic_DNA"/>
</dbReference>
<evidence type="ECO:0000313" key="2">
    <source>
        <dbReference type="EMBL" id="CAD8214805.1"/>
    </source>
</evidence>
<keyword evidence="3" id="KW-1185">Reference proteome</keyword>
<evidence type="ECO:0000313" key="3">
    <source>
        <dbReference type="Proteomes" id="UP000683925"/>
    </source>
</evidence>
<feature type="coiled-coil region" evidence="1">
    <location>
        <begin position="353"/>
        <end position="489"/>
    </location>
</feature>
<proteinExistence type="predicted"/>
<keyword evidence="1" id="KW-0175">Coiled coil</keyword>
<dbReference type="OMA" id="HFVENEQ"/>
<name>A0A8S1YKF7_PAROT</name>
<protein>
    <submittedName>
        <fullName evidence="2">Uncharacterized protein</fullName>
    </submittedName>
</protein>